<reference evidence="5" key="1">
    <citation type="submission" date="2018-12" db="EMBL/GenBank/DDBJ databases">
        <title>Tengunoibacter tsumagoiensis gen. nov., sp. nov., Dictyobacter kobayashii sp. nov., D. alpinus sp. nov., and D. joshuensis sp. nov. and description of Dictyobacteraceae fam. nov. within the order Ktedonobacterales isolated from Tengu-no-mugimeshi.</title>
        <authorList>
            <person name="Wang C.M."/>
            <person name="Zheng Y."/>
            <person name="Sakai Y."/>
            <person name="Toyoda A."/>
            <person name="Minakuchi Y."/>
            <person name="Abe K."/>
            <person name="Yokota A."/>
            <person name="Yabe S."/>
        </authorList>
    </citation>
    <scope>NUCLEOTIDE SEQUENCE [LARGE SCALE GENOMIC DNA]</scope>
    <source>
        <strain evidence="5">Uno16</strain>
    </source>
</reference>
<feature type="domain" description="HTH cro/C1-type" evidence="3">
    <location>
        <begin position="7"/>
        <end position="61"/>
    </location>
</feature>
<dbReference type="SUPFAM" id="SSF52540">
    <property type="entry name" value="P-loop containing nucleoside triphosphate hydrolases"/>
    <property type="match status" value="1"/>
</dbReference>
<feature type="repeat" description="TPR" evidence="1">
    <location>
        <begin position="673"/>
        <end position="706"/>
    </location>
</feature>
<organism evidence="4 5">
    <name type="scientific">Dictyobacter alpinus</name>
    <dbReference type="NCBI Taxonomy" id="2014873"/>
    <lineage>
        <taxon>Bacteria</taxon>
        <taxon>Bacillati</taxon>
        <taxon>Chloroflexota</taxon>
        <taxon>Ktedonobacteria</taxon>
        <taxon>Ktedonobacterales</taxon>
        <taxon>Dictyobacteraceae</taxon>
        <taxon>Dictyobacter</taxon>
    </lineage>
</organism>
<dbReference type="SMART" id="SM00028">
    <property type="entry name" value="TPR"/>
    <property type="match status" value="8"/>
</dbReference>
<dbReference type="CDD" id="cd00093">
    <property type="entry name" value="HTH_XRE"/>
    <property type="match status" value="1"/>
</dbReference>
<dbReference type="InterPro" id="IPR053137">
    <property type="entry name" value="NLR-like"/>
</dbReference>
<dbReference type="AlphaFoldDB" id="A0A402BEX4"/>
<dbReference type="SUPFAM" id="SSF47413">
    <property type="entry name" value="lambda repressor-like DNA-binding domains"/>
    <property type="match status" value="1"/>
</dbReference>
<dbReference type="RefSeq" id="WP_126630109.1">
    <property type="nucleotide sequence ID" value="NZ_BIFT01000002.1"/>
</dbReference>
<dbReference type="InterPro" id="IPR019734">
    <property type="entry name" value="TPR_rpt"/>
</dbReference>
<dbReference type="SUPFAM" id="SSF48452">
    <property type="entry name" value="TPR-like"/>
    <property type="match status" value="2"/>
</dbReference>
<feature type="repeat" description="TPR" evidence="1">
    <location>
        <begin position="757"/>
        <end position="790"/>
    </location>
</feature>
<evidence type="ECO:0000313" key="5">
    <source>
        <dbReference type="Proteomes" id="UP000287171"/>
    </source>
</evidence>
<protein>
    <submittedName>
        <fullName evidence="4">Tetratricopeptide repeat protein</fullName>
    </submittedName>
</protein>
<sequence length="897" mass="102217">MPRNEKLRLQRALRNWRQQDLADQLDVTLTTIQRWERGIQEPRTYYRVKLCDLFGLPPQELGLSDDDDQQALAAEVEPDEEAPEPAYPEPAEGSTLWTIPYPRNPHFTGRQELLATLDQQFAPAPLVTSTGIRRAALTQSQAIKGLGGIGKTQIAIEYAYHAREQQRYTHTLWINAASEETLLSNLAALKEVIPTISVHNENDQRALASEVLHWLEHCQDPWLLIYDNADDLSFLPTYLPVAGNGSILLTTRANSASVIASSLEIEPLSIEEATRLLLHRAQFKAEVTPQEREDASTIAMALGLFPLAIDQAGAYLEETGCNLQDYLTIFHQHRYELLVRRGKQASGYPDSVATTWNLSFQRVEASNPAAAEFLRLCAFLAPDQIPEELLIKGAAYWPPTLQQAVTDRFQFNQLLEALLAFSLVKRVGKTRQLSLHRLVQVVQLDRMSAEKQRQWAQRVVLAMNALFPENPAQTESWSLCQHYLDQVQACDTLIQNYQLLSPEAASLLSRAGMYLAGRAVYFLAEPLHQRALAIWQRSQETDPLPVAKQLAQLATLYHDWGKYGQAEQFYQQALSLYKRPAAQDNIGVGEAMRGLATLYNNQWKNAQAEALYLRAIDFYEQRFGPDYLEINFSLGGLAYVYVKQSKYAQAEALYSRAVSLLEKQPDLDQLRISSQLLGLAIVYGHQERYEEAEHIYQRVLSIREKHLGTEHFLIGFVWHELAKLYQKQGKYQEAEDGYQRALKIREEQLGPGHRHVADSLNGLGTLYCELKRYAQAEECLQRALRIHEQLQKPDHFLVSDVILSLATLYSNQRKDEEAEHHFQQVLYLREQVLQLDDERLAAALYHLARFRQAQDRSQEAIELYQRTLQIQQQVLGPDNPMTIATLQSLQEALQAAK</sequence>
<dbReference type="SMART" id="SM00530">
    <property type="entry name" value="HTH_XRE"/>
    <property type="match status" value="1"/>
</dbReference>
<dbReference type="PANTHER" id="PTHR46082">
    <property type="entry name" value="ATP/GTP-BINDING PROTEIN-RELATED"/>
    <property type="match status" value="1"/>
</dbReference>
<dbReference type="PROSITE" id="PS50005">
    <property type="entry name" value="TPR"/>
    <property type="match status" value="5"/>
</dbReference>
<dbReference type="Proteomes" id="UP000287171">
    <property type="component" value="Unassembled WGS sequence"/>
</dbReference>
<accession>A0A402BEX4</accession>
<evidence type="ECO:0000259" key="3">
    <source>
        <dbReference type="PROSITE" id="PS50943"/>
    </source>
</evidence>
<name>A0A402BEX4_9CHLR</name>
<dbReference type="Gene3D" id="1.10.260.40">
    <property type="entry name" value="lambda repressor-like DNA-binding domains"/>
    <property type="match status" value="1"/>
</dbReference>
<dbReference type="InterPro" id="IPR010982">
    <property type="entry name" value="Lambda_DNA-bd_dom_sf"/>
</dbReference>
<proteinExistence type="predicted"/>
<keyword evidence="5" id="KW-1185">Reference proteome</keyword>
<evidence type="ECO:0000256" key="1">
    <source>
        <dbReference type="PROSITE-ProRule" id="PRU00339"/>
    </source>
</evidence>
<dbReference type="Pfam" id="PF01381">
    <property type="entry name" value="HTH_3"/>
    <property type="match status" value="1"/>
</dbReference>
<feature type="region of interest" description="Disordered" evidence="2">
    <location>
        <begin position="73"/>
        <end position="94"/>
    </location>
</feature>
<dbReference type="OrthoDB" id="135595at2"/>
<feature type="repeat" description="TPR" evidence="1">
    <location>
        <begin position="841"/>
        <end position="874"/>
    </location>
</feature>
<dbReference type="InterPro" id="IPR056681">
    <property type="entry name" value="DUF7779"/>
</dbReference>
<dbReference type="PANTHER" id="PTHR46082:SF6">
    <property type="entry name" value="AAA+ ATPASE DOMAIN-CONTAINING PROTEIN-RELATED"/>
    <property type="match status" value="1"/>
</dbReference>
<dbReference type="InterPro" id="IPR001387">
    <property type="entry name" value="Cro/C1-type_HTH"/>
</dbReference>
<comment type="caution">
    <text evidence="4">The sequence shown here is derived from an EMBL/GenBank/DDBJ whole genome shotgun (WGS) entry which is preliminary data.</text>
</comment>
<dbReference type="InterPro" id="IPR027417">
    <property type="entry name" value="P-loop_NTPase"/>
</dbReference>
<gene>
    <name evidence="4" type="ORF">KDA_54170</name>
</gene>
<dbReference type="Gene3D" id="1.25.40.10">
    <property type="entry name" value="Tetratricopeptide repeat domain"/>
    <property type="match status" value="3"/>
</dbReference>
<dbReference type="PROSITE" id="PS50943">
    <property type="entry name" value="HTH_CROC1"/>
    <property type="match status" value="1"/>
</dbReference>
<dbReference type="GO" id="GO:0003677">
    <property type="term" value="F:DNA binding"/>
    <property type="evidence" value="ECO:0007669"/>
    <property type="project" value="InterPro"/>
</dbReference>
<evidence type="ECO:0000256" key="2">
    <source>
        <dbReference type="SAM" id="MobiDB-lite"/>
    </source>
</evidence>
<dbReference type="InterPro" id="IPR011990">
    <property type="entry name" value="TPR-like_helical_dom_sf"/>
</dbReference>
<dbReference type="Pfam" id="PF25000">
    <property type="entry name" value="DUF7779"/>
    <property type="match status" value="1"/>
</dbReference>
<dbReference type="GO" id="GO:0043531">
    <property type="term" value="F:ADP binding"/>
    <property type="evidence" value="ECO:0007669"/>
    <property type="project" value="InterPro"/>
</dbReference>
<feature type="repeat" description="TPR" evidence="1">
    <location>
        <begin position="547"/>
        <end position="580"/>
    </location>
</feature>
<keyword evidence="1" id="KW-0802">TPR repeat</keyword>
<dbReference type="Gene3D" id="3.40.50.300">
    <property type="entry name" value="P-loop containing nucleotide triphosphate hydrolases"/>
    <property type="match status" value="1"/>
</dbReference>
<feature type="repeat" description="TPR" evidence="1">
    <location>
        <begin position="715"/>
        <end position="748"/>
    </location>
</feature>
<dbReference type="Pfam" id="PF13374">
    <property type="entry name" value="TPR_10"/>
    <property type="match status" value="2"/>
</dbReference>
<evidence type="ECO:0000313" key="4">
    <source>
        <dbReference type="EMBL" id="GCE29933.1"/>
    </source>
</evidence>
<dbReference type="EMBL" id="BIFT01000002">
    <property type="protein sequence ID" value="GCE29933.1"/>
    <property type="molecule type" value="Genomic_DNA"/>
</dbReference>
<dbReference type="Pfam" id="PF13424">
    <property type="entry name" value="TPR_12"/>
    <property type="match status" value="4"/>
</dbReference>